<dbReference type="RefSeq" id="WP_282333009.1">
    <property type="nucleotide sequence ID" value="NZ_JASBRG010000002.1"/>
</dbReference>
<comment type="caution">
    <text evidence="1">The sequence shown here is derived from an EMBL/GenBank/DDBJ whole genome shotgun (WGS) entry which is preliminary data.</text>
</comment>
<keyword evidence="2" id="KW-1185">Reference proteome</keyword>
<sequence length="149" mass="15755">MKNFLLIMAVCVVGFVSCKKDDSPSNTDLLVQSSWKLDALGLDLDRNGTAETALPQSLPACQLDNTYTFSKGGTGIVADAGVVCGAPYPAQVPFTWTLQGSSLTANIPTLPVGTVTLNSITSISMVLWKDTTIAGLPNPPTRVIITFKH</sequence>
<accession>A0ABT6R8K0</accession>
<dbReference type="EMBL" id="JASBRG010000002">
    <property type="protein sequence ID" value="MDI3318889.1"/>
    <property type="molecule type" value="Genomic_DNA"/>
</dbReference>
<reference evidence="1 2" key="1">
    <citation type="submission" date="2023-05" db="EMBL/GenBank/DDBJ databases">
        <title>Genome sequence of Pinibacter sp. MAH-24.</title>
        <authorList>
            <person name="Huq M.A."/>
        </authorList>
    </citation>
    <scope>NUCLEOTIDE SEQUENCE [LARGE SCALE GENOMIC DNA]</scope>
    <source>
        <strain evidence="1 2">MAH-24</strain>
    </source>
</reference>
<proteinExistence type="predicted"/>
<evidence type="ECO:0000313" key="2">
    <source>
        <dbReference type="Proteomes" id="UP001226434"/>
    </source>
</evidence>
<protein>
    <recommendedName>
        <fullName evidence="3">Lipocalin-like domain-containing protein</fullName>
    </recommendedName>
</protein>
<dbReference type="Proteomes" id="UP001226434">
    <property type="component" value="Unassembled WGS sequence"/>
</dbReference>
<name>A0ABT6R8K0_9BACT</name>
<evidence type="ECO:0000313" key="1">
    <source>
        <dbReference type="EMBL" id="MDI3318889.1"/>
    </source>
</evidence>
<evidence type="ECO:0008006" key="3">
    <source>
        <dbReference type="Google" id="ProtNLM"/>
    </source>
</evidence>
<organism evidence="1 2">
    <name type="scientific">Pinibacter soli</name>
    <dbReference type="NCBI Taxonomy" id="3044211"/>
    <lineage>
        <taxon>Bacteria</taxon>
        <taxon>Pseudomonadati</taxon>
        <taxon>Bacteroidota</taxon>
        <taxon>Chitinophagia</taxon>
        <taxon>Chitinophagales</taxon>
        <taxon>Chitinophagaceae</taxon>
        <taxon>Pinibacter</taxon>
    </lineage>
</organism>
<gene>
    <name evidence="1" type="ORF">QJ048_03850</name>
</gene>
<dbReference type="PROSITE" id="PS51257">
    <property type="entry name" value="PROKAR_LIPOPROTEIN"/>
    <property type="match status" value="1"/>
</dbReference>